<dbReference type="Proteomes" id="UP000542776">
    <property type="component" value="Unassembled WGS sequence"/>
</dbReference>
<evidence type="ECO:0000256" key="2">
    <source>
        <dbReference type="SAM" id="SignalP"/>
    </source>
</evidence>
<keyword evidence="1" id="KW-1133">Transmembrane helix</keyword>
<evidence type="ECO:0000256" key="1">
    <source>
        <dbReference type="SAM" id="Phobius"/>
    </source>
</evidence>
<dbReference type="AlphaFoldDB" id="A0A7W6H5K0"/>
<feature type="transmembrane region" description="Helical" evidence="1">
    <location>
        <begin position="39"/>
        <end position="59"/>
    </location>
</feature>
<reference evidence="3 4" key="1">
    <citation type="submission" date="2020-08" db="EMBL/GenBank/DDBJ databases">
        <title>Genomic Encyclopedia of Type Strains, Phase IV (KMG-IV): sequencing the most valuable type-strain genomes for metagenomic binning, comparative biology and taxonomic classification.</title>
        <authorList>
            <person name="Goeker M."/>
        </authorList>
    </citation>
    <scope>NUCLEOTIDE SEQUENCE [LARGE SCALE GENOMIC DNA]</scope>
    <source>
        <strain evidence="3 4">DSM 102238</strain>
    </source>
</reference>
<gene>
    <name evidence="3" type="ORF">GGR04_002832</name>
</gene>
<comment type="caution">
    <text evidence="3">The sequence shown here is derived from an EMBL/GenBank/DDBJ whole genome shotgun (WGS) entry which is preliminary data.</text>
</comment>
<accession>A0A7W6H5K0</accession>
<feature type="signal peptide" evidence="2">
    <location>
        <begin position="1"/>
        <end position="29"/>
    </location>
</feature>
<sequence length="127" mass="12678">MMRTSVFSRVAIAFAGLFGALGTAGAALAAHGGGDRQMLTIAAAIAFVHAPALLALGLAAPGRLRAVALPGAAWIVGVLLFSGDLGSRAFLDGRLFVNAAPTGGSILILGWASLLVLAFLPTRDPAA</sequence>
<protein>
    <submittedName>
        <fullName evidence="3">Uncharacterized membrane protein YgdD (TMEM256/DUF423 family)</fullName>
    </submittedName>
</protein>
<dbReference type="InterPro" id="IPR006696">
    <property type="entry name" value="DUF423"/>
</dbReference>
<keyword evidence="2" id="KW-0732">Signal</keyword>
<feature type="transmembrane region" description="Helical" evidence="1">
    <location>
        <begin position="66"/>
        <end position="83"/>
    </location>
</feature>
<keyword evidence="1" id="KW-0472">Membrane</keyword>
<keyword evidence="4" id="KW-1185">Reference proteome</keyword>
<feature type="transmembrane region" description="Helical" evidence="1">
    <location>
        <begin position="95"/>
        <end position="120"/>
    </location>
</feature>
<dbReference type="Pfam" id="PF04241">
    <property type="entry name" value="DUF423"/>
    <property type="match status" value="1"/>
</dbReference>
<name>A0A7W6H5K0_9HYPH</name>
<organism evidence="3 4">
    <name type="scientific">Aureimonas pseudogalii</name>
    <dbReference type="NCBI Taxonomy" id="1744844"/>
    <lineage>
        <taxon>Bacteria</taxon>
        <taxon>Pseudomonadati</taxon>
        <taxon>Pseudomonadota</taxon>
        <taxon>Alphaproteobacteria</taxon>
        <taxon>Hyphomicrobiales</taxon>
        <taxon>Aurantimonadaceae</taxon>
        <taxon>Aureimonas</taxon>
    </lineage>
</organism>
<keyword evidence="1" id="KW-0812">Transmembrane</keyword>
<feature type="chain" id="PRO_5030982167" evidence="2">
    <location>
        <begin position="30"/>
        <end position="127"/>
    </location>
</feature>
<dbReference type="RefSeq" id="WP_183200524.1">
    <property type="nucleotide sequence ID" value="NZ_JACIEK010000007.1"/>
</dbReference>
<proteinExistence type="predicted"/>
<dbReference type="EMBL" id="JACIEK010000007">
    <property type="protein sequence ID" value="MBB3998977.1"/>
    <property type="molecule type" value="Genomic_DNA"/>
</dbReference>
<evidence type="ECO:0000313" key="3">
    <source>
        <dbReference type="EMBL" id="MBB3998977.1"/>
    </source>
</evidence>
<evidence type="ECO:0000313" key="4">
    <source>
        <dbReference type="Proteomes" id="UP000542776"/>
    </source>
</evidence>